<name>A0A834GBU7_RHOSS</name>
<feature type="region of interest" description="Disordered" evidence="1">
    <location>
        <begin position="59"/>
        <end position="92"/>
    </location>
</feature>
<dbReference type="Pfam" id="PF00226">
    <property type="entry name" value="DnaJ"/>
    <property type="match status" value="1"/>
</dbReference>
<accession>A0A834GBU7</accession>
<dbReference type="OrthoDB" id="2013770at2759"/>
<proteinExistence type="predicted"/>
<dbReference type="PANTHER" id="PTHR47726">
    <property type="entry name" value="NAD(P)H-QUINONE OXIDOREDUCTASE SUBUNIT U, CHLOROPLASTIC"/>
    <property type="match status" value="1"/>
</dbReference>
<evidence type="ECO:0000256" key="1">
    <source>
        <dbReference type="SAM" id="MobiDB-lite"/>
    </source>
</evidence>
<feature type="region of interest" description="Disordered" evidence="1">
    <location>
        <begin position="293"/>
        <end position="353"/>
    </location>
</feature>
<gene>
    <name evidence="3" type="ORF">RHSIM_Rhsim10G0152000</name>
</gene>
<feature type="domain" description="J" evidence="2">
    <location>
        <begin position="113"/>
        <end position="177"/>
    </location>
</feature>
<dbReference type="GO" id="GO:0009535">
    <property type="term" value="C:chloroplast thylakoid membrane"/>
    <property type="evidence" value="ECO:0007669"/>
    <property type="project" value="InterPro"/>
</dbReference>
<dbReference type="InterPro" id="IPR036869">
    <property type="entry name" value="J_dom_sf"/>
</dbReference>
<evidence type="ECO:0000313" key="3">
    <source>
        <dbReference type="EMBL" id="KAF7130025.1"/>
    </source>
</evidence>
<dbReference type="EMBL" id="WJXA01000010">
    <property type="protein sequence ID" value="KAF7130025.1"/>
    <property type="molecule type" value="Genomic_DNA"/>
</dbReference>
<dbReference type="InterPro" id="IPR038538">
    <property type="entry name" value="MTERF_sf"/>
</dbReference>
<dbReference type="InterPro" id="IPR001623">
    <property type="entry name" value="DnaJ_domain"/>
</dbReference>
<keyword evidence="4" id="KW-1185">Reference proteome</keyword>
<feature type="compositionally biased region" description="Low complexity" evidence="1">
    <location>
        <begin position="59"/>
        <end position="70"/>
    </location>
</feature>
<dbReference type="Proteomes" id="UP000626092">
    <property type="component" value="Unassembled WGS sequence"/>
</dbReference>
<dbReference type="FunFam" id="1.10.287.110:FF:000080">
    <property type="entry name" value="NAD(P)H-quinone oxidoreductase subunit U chloroplastic"/>
    <property type="match status" value="1"/>
</dbReference>
<dbReference type="Gene3D" id="1.10.287.110">
    <property type="entry name" value="DnaJ domain"/>
    <property type="match status" value="1"/>
</dbReference>
<dbReference type="SUPFAM" id="SSF46565">
    <property type="entry name" value="Chaperone J-domain"/>
    <property type="match status" value="1"/>
</dbReference>
<organism evidence="3 4">
    <name type="scientific">Rhododendron simsii</name>
    <name type="common">Sims's rhododendron</name>
    <dbReference type="NCBI Taxonomy" id="118357"/>
    <lineage>
        <taxon>Eukaryota</taxon>
        <taxon>Viridiplantae</taxon>
        <taxon>Streptophyta</taxon>
        <taxon>Embryophyta</taxon>
        <taxon>Tracheophyta</taxon>
        <taxon>Spermatophyta</taxon>
        <taxon>Magnoliopsida</taxon>
        <taxon>eudicotyledons</taxon>
        <taxon>Gunneridae</taxon>
        <taxon>Pentapetalae</taxon>
        <taxon>asterids</taxon>
        <taxon>Ericales</taxon>
        <taxon>Ericaceae</taxon>
        <taxon>Ericoideae</taxon>
        <taxon>Rhodoreae</taxon>
        <taxon>Rhododendron</taxon>
    </lineage>
</organism>
<dbReference type="PANTHER" id="PTHR47726:SF1">
    <property type="entry name" value="NAD(P)H-QUINONE OXIDOREDUCTASE SUBUNIT U, CHLOROPLASTIC"/>
    <property type="match status" value="1"/>
</dbReference>
<evidence type="ECO:0000313" key="4">
    <source>
        <dbReference type="Proteomes" id="UP000626092"/>
    </source>
</evidence>
<reference evidence="3" key="1">
    <citation type="submission" date="2019-11" db="EMBL/GenBank/DDBJ databases">
        <authorList>
            <person name="Liu Y."/>
            <person name="Hou J."/>
            <person name="Li T.-Q."/>
            <person name="Guan C.-H."/>
            <person name="Wu X."/>
            <person name="Wu H.-Z."/>
            <person name="Ling F."/>
            <person name="Zhang R."/>
            <person name="Shi X.-G."/>
            <person name="Ren J.-P."/>
            <person name="Chen E.-F."/>
            <person name="Sun J.-M."/>
        </authorList>
    </citation>
    <scope>NUCLEOTIDE SEQUENCE</scope>
    <source>
        <strain evidence="3">Adult_tree_wgs_1</strain>
        <tissue evidence="3">Leaves</tissue>
    </source>
</reference>
<comment type="caution">
    <text evidence="3">The sequence shown here is derived from an EMBL/GenBank/DDBJ whole genome shotgun (WGS) entry which is preliminary data.</text>
</comment>
<dbReference type="InterPro" id="IPR044199">
    <property type="entry name" value="NdhU_chloroplastic"/>
</dbReference>
<feature type="compositionally biased region" description="Polar residues" evidence="1">
    <location>
        <begin position="299"/>
        <end position="317"/>
    </location>
</feature>
<protein>
    <recommendedName>
        <fullName evidence="2">J domain-containing protein</fullName>
    </recommendedName>
</protein>
<dbReference type="AlphaFoldDB" id="A0A834GBU7"/>
<sequence length="536" mass="58382">MAVSSSTTAAALYYISKPQQNYSPRTTTTTTCSSSSCSFSVSITSSLSKTTKKPLKFTVRSSSSDGSASAETTVTQAEAESESPIELPKGPPSVISTLNVERALRGIPITDIDYYGSLGIQKGCSNDQVYAAYKNKVEELMNKGFDEEELSKKLEVLKESYAVLSNVQERRLYDWSLARKANPDKYLWPYEVDNSKKSSEPIPEDPEDVVPTRLVGYFFLAWCLLAVVFEKETKTQENQILRQSSNPTSTQIQVDLRPSSGLLQALQQSTVGCHIFVLAKSVVNEIVAFASSAPPASPMTSERPSTPSSALTMTSPTQRHRQRRLHQQRSTSADPATSEGKGNGHGDVVASANGPWGANTGHVMSWSLLLRNLNVPNSISNYLIEAFAFSQPRALSISTSFPWIKTLEKILKPKLQLFQDLGLTGSDLEQPGFDSGSAAMLLGAIKDPMLQCYIAFLESCGIVGSQLSMLLKEATTDFGYVKIELLRSIGFSMDECQGWKVLISYKLQCCASGVLCGQKPPYGKAMAALEPNICSL</sequence>
<evidence type="ECO:0000259" key="2">
    <source>
        <dbReference type="PROSITE" id="PS50076"/>
    </source>
</evidence>
<dbReference type="GO" id="GO:0010598">
    <property type="term" value="C:NAD(P)H dehydrogenase complex (plastoquinone)"/>
    <property type="evidence" value="ECO:0007669"/>
    <property type="project" value="InterPro"/>
</dbReference>
<dbReference type="PROSITE" id="PS50076">
    <property type="entry name" value="DNAJ_2"/>
    <property type="match status" value="1"/>
</dbReference>
<dbReference type="Gene3D" id="1.25.70.10">
    <property type="entry name" value="Transcription termination factor 3, mitochondrial"/>
    <property type="match status" value="1"/>
</dbReference>
<feature type="compositionally biased region" description="Basic residues" evidence="1">
    <location>
        <begin position="318"/>
        <end position="327"/>
    </location>
</feature>